<dbReference type="Proteomes" id="UP000663832">
    <property type="component" value="Unassembled WGS sequence"/>
</dbReference>
<dbReference type="OrthoDB" id="10033291at2759"/>
<dbReference type="EMBL" id="CAJNOM010000017">
    <property type="protein sequence ID" value="CAF0807665.1"/>
    <property type="molecule type" value="Genomic_DNA"/>
</dbReference>
<evidence type="ECO:0000259" key="5">
    <source>
        <dbReference type="PROSITE" id="PS50106"/>
    </source>
</evidence>
<feature type="compositionally biased region" description="Low complexity" evidence="4">
    <location>
        <begin position="23"/>
        <end position="34"/>
    </location>
</feature>
<dbReference type="Pfam" id="PF00595">
    <property type="entry name" value="PDZ"/>
    <property type="match status" value="1"/>
</dbReference>
<keyword evidence="2" id="KW-0472">Membrane</keyword>
<reference evidence="6" key="1">
    <citation type="submission" date="2021-02" db="EMBL/GenBank/DDBJ databases">
        <authorList>
            <person name="Nowell W R."/>
        </authorList>
    </citation>
    <scope>NUCLEOTIDE SEQUENCE</scope>
</reference>
<comment type="subcellular location">
    <subcellularLocation>
        <location evidence="1">Cell membrane</location>
    </subcellularLocation>
</comment>
<dbReference type="AlphaFoldDB" id="A0A813T1N5"/>
<comment type="caution">
    <text evidence="6">The sequence shown here is derived from an EMBL/GenBank/DDBJ whole genome shotgun (WGS) entry which is preliminary data.</text>
</comment>
<feature type="domain" description="PDZ" evidence="5">
    <location>
        <begin position="208"/>
        <end position="274"/>
    </location>
</feature>
<keyword evidence="3" id="KW-0677">Repeat</keyword>
<feature type="region of interest" description="Disordered" evidence="4">
    <location>
        <begin position="1"/>
        <end position="36"/>
    </location>
</feature>
<feature type="domain" description="PDZ" evidence="5">
    <location>
        <begin position="71"/>
        <end position="113"/>
    </location>
</feature>
<evidence type="ECO:0000313" key="7">
    <source>
        <dbReference type="Proteomes" id="UP000663832"/>
    </source>
</evidence>
<accession>A0A813T1N5</accession>
<sequence length="313" mass="36025">MIARFAVPHQISIPSDNDDNNSKRSSSPSSPSSSKLLLEQSETHYITIPEAIELVFHSFIPQADITSQVHFVSNIQSDSQADLAGLKDGDRILQVNGINVTSLEHEEVRKLMQLMTPIVLTVRSDQKYLLLLQQSVTNIEEKLPEQLITLDEENGYDRKNRKPSRFELKRHLSIDSTISNSRKLRRCKIFHLIQPNERSNKEPLKAKLCRLRESKSSEGYGLVLIYRQNLHIINEVEKASPAYHSGLRENDVIIFVGKTNVERMVHDDIKTIIRAMALTSDYIELIVLSKNDIPRYRILREKHLIDWSIIRLE</sequence>
<dbReference type="Pfam" id="PF17820">
    <property type="entry name" value="PDZ_6"/>
    <property type="match status" value="1"/>
</dbReference>
<dbReference type="GO" id="GO:0016324">
    <property type="term" value="C:apical plasma membrane"/>
    <property type="evidence" value="ECO:0007669"/>
    <property type="project" value="TreeGrafter"/>
</dbReference>
<protein>
    <recommendedName>
        <fullName evidence="5">PDZ domain-containing protein</fullName>
    </recommendedName>
</protein>
<dbReference type="InterPro" id="IPR001478">
    <property type="entry name" value="PDZ"/>
</dbReference>
<dbReference type="InterPro" id="IPR051067">
    <property type="entry name" value="NHER"/>
</dbReference>
<organism evidence="6 7">
    <name type="scientific">Adineta steineri</name>
    <dbReference type="NCBI Taxonomy" id="433720"/>
    <lineage>
        <taxon>Eukaryota</taxon>
        <taxon>Metazoa</taxon>
        <taxon>Spiralia</taxon>
        <taxon>Gnathifera</taxon>
        <taxon>Rotifera</taxon>
        <taxon>Eurotatoria</taxon>
        <taxon>Bdelloidea</taxon>
        <taxon>Adinetida</taxon>
        <taxon>Adinetidae</taxon>
        <taxon>Adineta</taxon>
    </lineage>
</organism>
<evidence type="ECO:0000313" key="6">
    <source>
        <dbReference type="EMBL" id="CAF0807665.1"/>
    </source>
</evidence>
<dbReference type="InterPro" id="IPR041489">
    <property type="entry name" value="PDZ_6"/>
</dbReference>
<name>A0A813T1N5_9BILA</name>
<evidence type="ECO:0000256" key="2">
    <source>
        <dbReference type="ARBA" id="ARBA00022475"/>
    </source>
</evidence>
<evidence type="ECO:0000256" key="3">
    <source>
        <dbReference type="ARBA" id="ARBA00022737"/>
    </source>
</evidence>
<dbReference type="SUPFAM" id="SSF50156">
    <property type="entry name" value="PDZ domain-like"/>
    <property type="match status" value="2"/>
</dbReference>
<dbReference type="GO" id="GO:0072659">
    <property type="term" value="P:protein localization to plasma membrane"/>
    <property type="evidence" value="ECO:0007669"/>
    <property type="project" value="TreeGrafter"/>
</dbReference>
<dbReference type="PANTHER" id="PTHR14191">
    <property type="entry name" value="PDZ DOMAIN CONTAINING PROTEIN"/>
    <property type="match status" value="1"/>
</dbReference>
<dbReference type="PANTHER" id="PTHR14191:SF3">
    <property type="entry name" value="NA(+)_H(+) EXCHANGE REGULATORY COFACTOR-LIKE PROTEIN NRFL-1"/>
    <property type="match status" value="1"/>
</dbReference>
<dbReference type="Gene3D" id="2.30.42.10">
    <property type="match status" value="2"/>
</dbReference>
<dbReference type="GO" id="GO:0043495">
    <property type="term" value="F:protein-membrane adaptor activity"/>
    <property type="evidence" value="ECO:0007669"/>
    <property type="project" value="TreeGrafter"/>
</dbReference>
<keyword evidence="2" id="KW-1003">Cell membrane</keyword>
<dbReference type="PROSITE" id="PS50106">
    <property type="entry name" value="PDZ"/>
    <property type="match status" value="2"/>
</dbReference>
<keyword evidence="7" id="KW-1185">Reference proteome</keyword>
<dbReference type="InterPro" id="IPR036034">
    <property type="entry name" value="PDZ_sf"/>
</dbReference>
<evidence type="ECO:0000256" key="1">
    <source>
        <dbReference type="ARBA" id="ARBA00004236"/>
    </source>
</evidence>
<gene>
    <name evidence="6" type="ORF">QVE165_LOCUS4564</name>
</gene>
<dbReference type="SMART" id="SM00228">
    <property type="entry name" value="PDZ"/>
    <property type="match status" value="2"/>
</dbReference>
<evidence type="ECO:0000256" key="4">
    <source>
        <dbReference type="SAM" id="MobiDB-lite"/>
    </source>
</evidence>
<proteinExistence type="predicted"/>